<evidence type="ECO:0000256" key="1">
    <source>
        <dbReference type="SAM" id="MobiDB-lite"/>
    </source>
</evidence>
<evidence type="ECO:0000313" key="3">
    <source>
        <dbReference type="EMBL" id="EJK50008.1"/>
    </source>
</evidence>
<dbReference type="InterPro" id="IPR047767">
    <property type="entry name" value="PSP1-like"/>
</dbReference>
<sequence length="833" mass="90477">MSRGCTFERAIGRRGKRWAQVLGVVGAESFARAPIFARPCVPWGLGCNGKFLGVLIRIGRRPSKLLDQLSDADDSAPLVGLLNTGVGALSVSSTVSEYAGVQKSSVTAPISPMRSSIGGDSSYANSMSSAHNYFGSGQHQGHMQQFQPPSPMTPAFQALAKPALDRNQSLGGDSFLSEQSATAGNNSYTSSPMVHGQSFVPNSRGTLSAMSMSTVDNQMDRSSFMPNSMHSDMRQSSLLPGFNQYLGQSNRNAPAPEVSNVKEVQRPFPQAASPTRGGRDRSQSSPGPYLSQALIGLNTANYHAHENQHVHQSNHASYSGQSYRSSNFNNFGPPQSTHRESPGLLSSDMHNRRETPHSSYMNAPLTAAPNASPFLSERDGLSPSRSQPNIAPSRMPDQRRPGQAIEGHGIIGSTNHSHLVTYPNNDPQTAQHLPPGFVNLAPLPDFNQNHQVNPSAQSFGVDHMARGPTVQRSNPIGPSQFLTKEQNEVATQANKLRVSHQDNFAIIGSQGDAPGGVPIQQHHIMMRQKGETMGTVQLSEGDATRICPQPLTSVGPIGERRSQQQRQNAMTDPLSDVASSLASAEPSTLLEVQAVQGSTAESADVSAASRENAPSPTSYASKLMMTAPPKPQIVVQVKPRVAVATPPTAGGSLVKTAPKMVYNVKFKRSQRNFILGPRISREVKIGCYVKVEADRGEDLGIVMSVLSLEKHLESTTSRHRSSTEDSAASDFSAPSYSTNIGDMKRIIRVATHDEVSLLDVKRKDEDELLKICRAKVKQRGLPMTVVDAEYQFDRNKLIFFFQADGRIDFRELVRDLFSMYKTRIWMQQLTEEA</sequence>
<dbReference type="PANTHER" id="PTHR43830">
    <property type="entry name" value="PROTEIN PSP1"/>
    <property type="match status" value="1"/>
</dbReference>
<protein>
    <recommendedName>
        <fullName evidence="2">PSP1 C-terminal domain-containing protein</fullName>
    </recommendedName>
</protein>
<organism evidence="3 4">
    <name type="scientific">Thalassiosira oceanica</name>
    <name type="common">Marine diatom</name>
    <dbReference type="NCBI Taxonomy" id="159749"/>
    <lineage>
        <taxon>Eukaryota</taxon>
        <taxon>Sar</taxon>
        <taxon>Stramenopiles</taxon>
        <taxon>Ochrophyta</taxon>
        <taxon>Bacillariophyta</taxon>
        <taxon>Coscinodiscophyceae</taxon>
        <taxon>Thalassiosirophycidae</taxon>
        <taxon>Thalassiosirales</taxon>
        <taxon>Thalassiosiraceae</taxon>
        <taxon>Thalassiosira</taxon>
    </lineage>
</organism>
<dbReference type="Pfam" id="PF04468">
    <property type="entry name" value="PSP1"/>
    <property type="match status" value="1"/>
</dbReference>
<dbReference type="PROSITE" id="PS51411">
    <property type="entry name" value="PSP1_C"/>
    <property type="match status" value="1"/>
</dbReference>
<feature type="compositionally biased region" description="Polar residues" evidence="1">
    <location>
        <begin position="310"/>
        <end position="336"/>
    </location>
</feature>
<dbReference type="eggNOG" id="KOG4679">
    <property type="taxonomic scope" value="Eukaryota"/>
</dbReference>
<dbReference type="AlphaFoldDB" id="K0R8W3"/>
<feature type="region of interest" description="Disordered" evidence="1">
    <location>
        <begin position="600"/>
        <end position="623"/>
    </location>
</feature>
<proteinExistence type="predicted"/>
<feature type="region of interest" description="Disordered" evidence="1">
    <location>
        <begin position="541"/>
        <end position="582"/>
    </location>
</feature>
<feature type="region of interest" description="Disordered" evidence="1">
    <location>
        <begin position="167"/>
        <end position="194"/>
    </location>
</feature>
<dbReference type="GO" id="GO:0005737">
    <property type="term" value="C:cytoplasm"/>
    <property type="evidence" value="ECO:0007669"/>
    <property type="project" value="TreeGrafter"/>
</dbReference>
<feature type="domain" description="PSP1 C-terminal" evidence="2">
    <location>
        <begin position="744"/>
        <end position="829"/>
    </location>
</feature>
<dbReference type="NCBIfam" id="NF041131">
    <property type="entry name" value="RicT_YaaT_fam"/>
    <property type="match status" value="1"/>
</dbReference>
<accession>K0R8W3</accession>
<evidence type="ECO:0000313" key="4">
    <source>
        <dbReference type="Proteomes" id="UP000266841"/>
    </source>
</evidence>
<feature type="region of interest" description="Disordered" evidence="1">
    <location>
        <begin position="247"/>
        <end position="291"/>
    </location>
</feature>
<name>K0R8W3_THAOC</name>
<feature type="compositionally biased region" description="Polar residues" evidence="1">
    <location>
        <begin position="167"/>
        <end position="192"/>
    </location>
</feature>
<dbReference type="PANTHER" id="PTHR43830:SF3">
    <property type="entry name" value="PROTEIN PSP1"/>
    <property type="match status" value="1"/>
</dbReference>
<feature type="compositionally biased region" description="Polar residues" evidence="1">
    <location>
        <begin position="412"/>
        <end position="429"/>
    </location>
</feature>
<dbReference type="OrthoDB" id="243127at2759"/>
<reference evidence="3 4" key="1">
    <citation type="journal article" date="2012" name="Genome Biol.">
        <title>Genome and low-iron response of an oceanic diatom adapted to chronic iron limitation.</title>
        <authorList>
            <person name="Lommer M."/>
            <person name="Specht M."/>
            <person name="Roy A.S."/>
            <person name="Kraemer L."/>
            <person name="Andreson R."/>
            <person name="Gutowska M.A."/>
            <person name="Wolf J."/>
            <person name="Bergner S.V."/>
            <person name="Schilhabel M.B."/>
            <person name="Klostermeier U.C."/>
            <person name="Beiko R.G."/>
            <person name="Rosenstiel P."/>
            <person name="Hippler M."/>
            <person name="Laroche J."/>
        </authorList>
    </citation>
    <scope>NUCLEOTIDE SEQUENCE [LARGE SCALE GENOMIC DNA]</scope>
    <source>
        <strain evidence="3 4">CCMP1005</strain>
    </source>
</reference>
<feature type="region of interest" description="Disordered" evidence="1">
    <location>
        <begin position="308"/>
        <end position="429"/>
    </location>
</feature>
<evidence type="ECO:0000259" key="2">
    <source>
        <dbReference type="PROSITE" id="PS51411"/>
    </source>
</evidence>
<dbReference type="EMBL" id="AGNL01044270">
    <property type="protein sequence ID" value="EJK50008.1"/>
    <property type="molecule type" value="Genomic_DNA"/>
</dbReference>
<dbReference type="Proteomes" id="UP000266841">
    <property type="component" value="Unassembled WGS sequence"/>
</dbReference>
<gene>
    <name evidence="3" type="ORF">THAOC_31063</name>
</gene>
<keyword evidence="4" id="KW-1185">Reference proteome</keyword>
<comment type="caution">
    <text evidence="3">The sequence shown here is derived from an EMBL/GenBank/DDBJ whole genome shotgun (WGS) entry which is preliminary data.</text>
</comment>
<dbReference type="InterPro" id="IPR007557">
    <property type="entry name" value="PSP1_C"/>
</dbReference>